<feature type="transmembrane region" description="Helical" evidence="8">
    <location>
        <begin position="345"/>
        <end position="375"/>
    </location>
</feature>
<feature type="region of interest" description="Disordered" evidence="9">
    <location>
        <begin position="1"/>
        <end position="34"/>
    </location>
</feature>
<dbReference type="PANTHER" id="PTHR12308">
    <property type="entry name" value="ANOCTAMIN"/>
    <property type="match status" value="1"/>
</dbReference>
<evidence type="ECO:0000256" key="1">
    <source>
        <dbReference type="ARBA" id="ARBA00004651"/>
    </source>
</evidence>
<organism evidence="12 13">
    <name type="scientific">Mytilus galloprovincialis</name>
    <name type="common">Mediterranean mussel</name>
    <dbReference type="NCBI Taxonomy" id="29158"/>
    <lineage>
        <taxon>Eukaryota</taxon>
        <taxon>Metazoa</taxon>
        <taxon>Spiralia</taxon>
        <taxon>Lophotrochozoa</taxon>
        <taxon>Mollusca</taxon>
        <taxon>Bivalvia</taxon>
        <taxon>Autobranchia</taxon>
        <taxon>Pteriomorphia</taxon>
        <taxon>Mytilida</taxon>
        <taxon>Mytiloidea</taxon>
        <taxon>Mytilidae</taxon>
        <taxon>Mytilinae</taxon>
        <taxon>Mytilus</taxon>
    </lineage>
</organism>
<feature type="transmembrane region" description="Helical" evidence="8">
    <location>
        <begin position="517"/>
        <end position="541"/>
    </location>
</feature>
<proteinExistence type="inferred from homology"/>
<feature type="transmembrane region" description="Helical" evidence="8">
    <location>
        <begin position="745"/>
        <end position="768"/>
    </location>
</feature>
<dbReference type="Pfam" id="PF04547">
    <property type="entry name" value="Anoctamin"/>
    <property type="match status" value="1"/>
</dbReference>
<sequence>MEKIKRRVTNMKDKMSPKHKRTKDGFMKPKAKQPIKNVEGKAITRFDRVYRSLGNLLIPESKRIDIVLIHPDSKADDSSLSSKEKRKIQVRDKLREIFENTLRDEGFIVEESVLKDKVYKKIHCPFKRLCIEAETTNLEMPLLGLVNPEEIPTNSCARFIYDKFVTDKNTVDYISARFLVERIHLFDNHHDPSNFFRPAVRTLLVDHILINMNIREDVQKDDIMLLDDDVDEEDDWKTRTKKKTDTIKLAIDKELQKLNFPYMKKIGVYTDKLILHEASEASKIHEEQRDGSTNDDPEEAQEERTPLPQTMDLDEDPRKILNDEWTKLFKFQPLTKIRNYFGEKIAFYFAWTGLLTTSLWVPMLLGLAIFIYGIVNSASSSTDSGSASNNGSTVTEILTVIKEACDNEATPYYAMIICVWGTLFLELWKRKTSTLAYEWDVDEFEATEPDRPEFYGTKAREDPVTGEEDWYYPMREQLKKFVLSGLTLIFMLCVVLASVLGVIVYRVFASVDYCPDITPQACVMVTTVVSSLLNTISILILSKLYDWLARKLTDWENHRTQTSYNDALIVKLFAFQFANNYASCFYIAFVRGRFGEDGIFGLGPKYNDKCEPNGNCMSELSFQILILIICKPLPKFFTDVVLPWLQRLWRKRPQWCCKRKVEGVQEKLTFVQKEALKPSLGDFTMGEYTEKIIQYGFLMLFAASLPIAPLIALFTNLIDIRVDAKRMLWWYRRPLAKIAQDIGTWYIILQFVNVCGVISNGFLIAFTSSWGQQYDVYTRLWIVVGFEHIVFALKFILAYLIPDVPAVVQLASRKNMHHMSIVLRKDREKLEEELSELIKNPPQPESPYKELPNVYTEKENDNEWQPVDEEQQLRSSPKQKRRHRVDEENDYEEIDNNAIRKLKKKKKKKKHHQQEDREDDDIEPPPYSEEPSYRSDPQYYTTRDQERPIYFKVKGPQGQVFTELPVSERTRHSSKHSAISSSNITVKGPRGEFIKELPMSSDRRYRLKHSDDSMA</sequence>
<name>A0A8B6HHU4_MYTGA</name>
<feature type="transmembrane region" description="Helical" evidence="8">
    <location>
        <begin position="481"/>
        <end position="505"/>
    </location>
</feature>
<keyword evidence="6 8" id="KW-0472">Membrane</keyword>
<evidence type="ECO:0000313" key="13">
    <source>
        <dbReference type="Proteomes" id="UP000596742"/>
    </source>
</evidence>
<keyword evidence="7" id="KW-0325">Glycoprotein</keyword>
<evidence type="ECO:0000256" key="7">
    <source>
        <dbReference type="ARBA" id="ARBA00023180"/>
    </source>
</evidence>
<reference evidence="12" key="1">
    <citation type="submission" date="2018-11" db="EMBL/GenBank/DDBJ databases">
        <authorList>
            <person name="Alioto T."/>
            <person name="Alioto T."/>
        </authorList>
    </citation>
    <scope>NUCLEOTIDE SEQUENCE</scope>
</reference>
<dbReference type="InterPro" id="IPR007632">
    <property type="entry name" value="Anoctamin"/>
</dbReference>
<dbReference type="PANTHER" id="PTHR12308:SF73">
    <property type="entry name" value="ANOCTAMIN"/>
    <property type="match status" value="1"/>
</dbReference>
<comment type="subcellular location">
    <subcellularLocation>
        <location evidence="1">Cell membrane</location>
        <topology evidence="1">Multi-pass membrane protein</topology>
    </subcellularLocation>
    <subcellularLocation>
        <location evidence="8">Membrane</location>
        <topology evidence="8">Multi-pass membrane protein</topology>
    </subcellularLocation>
</comment>
<comment type="similarity">
    <text evidence="2 8">Belongs to the anoctamin family.</text>
</comment>
<feature type="compositionally biased region" description="Basic and acidic residues" evidence="9">
    <location>
        <begin position="282"/>
        <end position="292"/>
    </location>
</feature>
<dbReference type="InterPro" id="IPR032394">
    <property type="entry name" value="Anoct_dimer"/>
</dbReference>
<feature type="region of interest" description="Disordered" evidence="9">
    <location>
        <begin position="966"/>
        <end position="985"/>
    </location>
</feature>
<accession>A0A8B6HHU4</accession>
<keyword evidence="5 8" id="KW-1133">Transmembrane helix</keyword>
<evidence type="ECO:0000259" key="10">
    <source>
        <dbReference type="Pfam" id="PF04547"/>
    </source>
</evidence>
<comment type="caution">
    <text evidence="12">The sequence shown here is derived from an EMBL/GenBank/DDBJ whole genome shotgun (WGS) entry which is preliminary data.</text>
</comment>
<evidence type="ECO:0000256" key="6">
    <source>
        <dbReference type="ARBA" id="ARBA00023136"/>
    </source>
</evidence>
<dbReference type="Pfam" id="PF16178">
    <property type="entry name" value="Anoct_dimer"/>
    <property type="match status" value="1"/>
</dbReference>
<gene>
    <name evidence="12" type="ORF">MGAL_10B078841</name>
</gene>
<feature type="transmembrane region" description="Helical" evidence="8">
    <location>
        <begin position="780"/>
        <end position="801"/>
    </location>
</feature>
<evidence type="ECO:0000256" key="3">
    <source>
        <dbReference type="ARBA" id="ARBA00022475"/>
    </source>
</evidence>
<evidence type="ECO:0000256" key="2">
    <source>
        <dbReference type="ARBA" id="ARBA00009671"/>
    </source>
</evidence>
<evidence type="ECO:0000256" key="5">
    <source>
        <dbReference type="ARBA" id="ARBA00022989"/>
    </source>
</evidence>
<dbReference type="InterPro" id="IPR049452">
    <property type="entry name" value="Anoctamin_TM"/>
</dbReference>
<keyword evidence="13" id="KW-1185">Reference proteome</keyword>
<evidence type="ECO:0000256" key="4">
    <source>
        <dbReference type="ARBA" id="ARBA00022692"/>
    </source>
</evidence>
<evidence type="ECO:0000256" key="9">
    <source>
        <dbReference type="SAM" id="MobiDB-lite"/>
    </source>
</evidence>
<evidence type="ECO:0000256" key="8">
    <source>
        <dbReference type="RuleBase" id="RU280814"/>
    </source>
</evidence>
<evidence type="ECO:0000313" key="12">
    <source>
        <dbReference type="EMBL" id="VDI80020.1"/>
    </source>
</evidence>
<feature type="region of interest" description="Disordered" evidence="9">
    <location>
        <begin position="859"/>
        <end position="954"/>
    </location>
</feature>
<keyword evidence="4 8" id="KW-0812">Transmembrane</keyword>
<keyword evidence="3" id="KW-1003">Cell membrane</keyword>
<feature type="compositionally biased region" description="Basic residues" evidence="9">
    <location>
        <begin position="900"/>
        <end position="912"/>
    </location>
</feature>
<evidence type="ECO:0000259" key="11">
    <source>
        <dbReference type="Pfam" id="PF16178"/>
    </source>
</evidence>
<dbReference type="GO" id="GO:0005886">
    <property type="term" value="C:plasma membrane"/>
    <property type="evidence" value="ECO:0007669"/>
    <property type="project" value="UniProtKB-SubCell"/>
</dbReference>
<feature type="domain" description="Anoctamin transmembrane" evidence="10">
    <location>
        <begin position="337"/>
        <end position="813"/>
    </location>
</feature>
<dbReference type="GO" id="GO:0005254">
    <property type="term" value="F:chloride channel activity"/>
    <property type="evidence" value="ECO:0007669"/>
    <property type="project" value="TreeGrafter"/>
</dbReference>
<dbReference type="Proteomes" id="UP000596742">
    <property type="component" value="Unassembled WGS sequence"/>
</dbReference>
<dbReference type="AlphaFoldDB" id="A0A8B6HHU4"/>
<dbReference type="OrthoDB" id="296386at2759"/>
<protein>
    <recommendedName>
        <fullName evidence="8">Anoctamin</fullName>
    </recommendedName>
</protein>
<feature type="transmembrane region" description="Helical" evidence="8">
    <location>
        <begin position="412"/>
        <end position="428"/>
    </location>
</feature>
<dbReference type="GO" id="GO:0046983">
    <property type="term" value="F:protein dimerization activity"/>
    <property type="evidence" value="ECO:0007669"/>
    <property type="project" value="InterPro"/>
</dbReference>
<feature type="transmembrane region" description="Helical" evidence="8">
    <location>
        <begin position="695"/>
        <end position="718"/>
    </location>
</feature>
<feature type="region of interest" description="Disordered" evidence="9">
    <location>
        <begin position="282"/>
        <end position="314"/>
    </location>
</feature>
<comment type="caution">
    <text evidence="8">Lacks conserved residue(s) required for the propagation of feature annotation.</text>
</comment>
<feature type="domain" description="Anoctamin dimerisation" evidence="11">
    <location>
        <begin position="61"/>
        <end position="218"/>
    </location>
</feature>
<dbReference type="EMBL" id="UYJE01010130">
    <property type="protein sequence ID" value="VDI80020.1"/>
    <property type="molecule type" value="Genomic_DNA"/>
</dbReference>